<protein>
    <submittedName>
        <fullName evidence="1">Uncharacterized protein</fullName>
    </submittedName>
</protein>
<dbReference type="Proteomes" id="UP001279734">
    <property type="component" value="Unassembled WGS sequence"/>
</dbReference>
<comment type="caution">
    <text evidence="1">The sequence shown here is derived from an EMBL/GenBank/DDBJ whole genome shotgun (WGS) entry which is preliminary data.</text>
</comment>
<dbReference type="AlphaFoldDB" id="A0AAD3SFW3"/>
<organism evidence="1 2">
    <name type="scientific">Nepenthes gracilis</name>
    <name type="common">Slender pitcher plant</name>
    <dbReference type="NCBI Taxonomy" id="150966"/>
    <lineage>
        <taxon>Eukaryota</taxon>
        <taxon>Viridiplantae</taxon>
        <taxon>Streptophyta</taxon>
        <taxon>Embryophyta</taxon>
        <taxon>Tracheophyta</taxon>
        <taxon>Spermatophyta</taxon>
        <taxon>Magnoliopsida</taxon>
        <taxon>eudicotyledons</taxon>
        <taxon>Gunneridae</taxon>
        <taxon>Pentapetalae</taxon>
        <taxon>Caryophyllales</taxon>
        <taxon>Nepenthaceae</taxon>
        <taxon>Nepenthes</taxon>
    </lineage>
</organism>
<gene>
    <name evidence="1" type="ORF">Nepgr_012374</name>
</gene>
<dbReference type="EMBL" id="BSYO01000010">
    <property type="protein sequence ID" value="GMH10533.1"/>
    <property type="molecule type" value="Genomic_DNA"/>
</dbReference>
<evidence type="ECO:0000313" key="2">
    <source>
        <dbReference type="Proteomes" id="UP001279734"/>
    </source>
</evidence>
<keyword evidence="2" id="KW-1185">Reference proteome</keyword>
<proteinExistence type="predicted"/>
<name>A0AAD3SFW3_NEPGR</name>
<accession>A0AAD3SFW3</accession>
<evidence type="ECO:0000313" key="1">
    <source>
        <dbReference type="EMBL" id="GMH10533.1"/>
    </source>
</evidence>
<reference evidence="1" key="1">
    <citation type="submission" date="2023-05" db="EMBL/GenBank/DDBJ databases">
        <title>Nepenthes gracilis genome sequencing.</title>
        <authorList>
            <person name="Fukushima K."/>
        </authorList>
    </citation>
    <scope>NUCLEOTIDE SEQUENCE</scope>
    <source>
        <strain evidence="1">SING2019-196</strain>
    </source>
</reference>
<sequence>MSSPSNDAFADVGCCAWVAGYWLPPLPCVSACYWMSSIPCCGPENLFHWMGKETIAGSFAGCVGESGDLERLLQFFGEFRLEAACRMVSASPLLLLSV</sequence>